<gene>
    <name evidence="3" type="ORF">Bcep22_gp62</name>
</gene>
<dbReference type="InterPro" id="IPR012334">
    <property type="entry name" value="Pectin_lyas_fold"/>
</dbReference>
<dbReference type="Gene3D" id="2.160.20.10">
    <property type="entry name" value="Single-stranded right-handed beta-helix, Pectin lyase-like"/>
    <property type="match status" value="1"/>
</dbReference>
<dbReference type="RefSeq" id="NP_944291.1">
    <property type="nucleotide sequence ID" value="NC_005262.3"/>
</dbReference>
<evidence type="ECO:0000256" key="1">
    <source>
        <dbReference type="ARBA" id="ARBA00004328"/>
    </source>
</evidence>
<protein>
    <submittedName>
        <fullName evidence="3">Pectin lyase-like protein</fullName>
    </submittedName>
</protein>
<organism evidence="3 4">
    <name type="scientific">Burkholderia phage Bcep22</name>
    <dbReference type="NCBI Taxonomy" id="2883944"/>
    <lineage>
        <taxon>Viruses</taxon>
        <taxon>Duplodnaviria</taxon>
        <taxon>Heunggongvirae</taxon>
        <taxon>Uroviricota</taxon>
        <taxon>Caudoviricetes</taxon>
        <taxon>Lessievirus</taxon>
        <taxon>Lessievirus bcep22</taxon>
    </lineage>
</organism>
<accession>Q6V7N1</accession>
<dbReference type="GO" id="GO:0019058">
    <property type="term" value="P:viral life cycle"/>
    <property type="evidence" value="ECO:0007669"/>
    <property type="project" value="UniProtKB-ARBA"/>
</dbReference>
<dbReference type="EMBL" id="AY349011">
    <property type="protein sequence ID" value="AAQ54995.1"/>
    <property type="molecule type" value="Genomic_DNA"/>
</dbReference>
<dbReference type="GO" id="GO:0016829">
    <property type="term" value="F:lyase activity"/>
    <property type="evidence" value="ECO:0007669"/>
    <property type="project" value="UniProtKB-KW"/>
</dbReference>
<dbReference type="KEGG" id="vg:2658328"/>
<keyword evidence="4" id="KW-1185">Reference proteome</keyword>
<dbReference type="InterPro" id="IPR011050">
    <property type="entry name" value="Pectin_lyase_fold/virulence"/>
</dbReference>
<evidence type="ECO:0000313" key="4">
    <source>
        <dbReference type="Proteomes" id="UP000001160"/>
    </source>
</evidence>
<comment type="subcellular location">
    <subcellularLocation>
        <location evidence="1">Virion</location>
    </subcellularLocation>
</comment>
<evidence type="ECO:0000313" key="3">
    <source>
        <dbReference type="EMBL" id="AAQ54995.1"/>
    </source>
</evidence>
<evidence type="ECO:0000256" key="2">
    <source>
        <dbReference type="ARBA" id="ARBA00022844"/>
    </source>
</evidence>
<dbReference type="SUPFAM" id="SSF51126">
    <property type="entry name" value="Pectin lyase-like"/>
    <property type="match status" value="1"/>
</dbReference>
<name>Q6V7N1_9CAUD</name>
<proteinExistence type="predicted"/>
<reference evidence="3 4" key="1">
    <citation type="journal article" date="2011" name="J. Bacteriol.">
        <title>Genomes and Characterization of Phages Bcep22 and BcepIL02, Founders of a Novel Phage Type in Burkholderia cenocepacia.</title>
        <authorList>
            <person name="Gill J.J."/>
            <person name="Summer E.J."/>
            <person name="Russell W.K."/>
            <person name="Cologna S.M."/>
            <person name="Carlile T.M."/>
            <person name="Fuller A.C."/>
            <person name="Kitsopoulos K."/>
            <person name="Mebane L.M."/>
            <person name="Parkinson B.N."/>
            <person name="Sullivan D."/>
            <person name="Carmody L.A."/>
            <person name="Gonzalez C.F."/>
            <person name="Lipuma J.J."/>
            <person name="Young R."/>
        </authorList>
    </citation>
    <scope>NUCLEOTIDE SEQUENCE [LARGE SCALE GENOMIC DNA]</scope>
</reference>
<dbReference type="GO" id="GO:0044423">
    <property type="term" value="C:virion component"/>
    <property type="evidence" value="ECO:0007669"/>
    <property type="project" value="UniProtKB-KW"/>
</dbReference>
<dbReference type="GO" id="GO:0051701">
    <property type="term" value="P:biological process involved in interaction with host"/>
    <property type="evidence" value="ECO:0007669"/>
    <property type="project" value="UniProtKB-ARBA"/>
</dbReference>
<keyword evidence="2" id="KW-0946">Virion</keyword>
<dbReference type="Proteomes" id="UP000001160">
    <property type="component" value="Segment"/>
</dbReference>
<sequence length="688" mass="72548">MTSSLQSRVEKFDKIVTDADAWARGDANTSVDFGGGPVRSPAKLISDLDRSVNESVNAALNPDIQPVPASLDGTETWSFKKSGAWARARLADIANFVLSVFTLTVGAATGIIGRTILAELLDLPVSVKRFGAKGNAVRLLDGAMSAGSKAFTSLSASFSTSDVGKAISVVGAGAAGAVLRTTISAFVSPTAVTLTDAAATAVTGAVATYGADDTTAVQNAVNHCAQTKRTLKLYFPSSVYYLGAEITTLAPLLVSGIDPSPKNVGETDIGGGSWLFFAHSGKGFSALTTNGGYKGVTFRNIGTFRDQPPVVAGWAPYDHDFDFYSDGVDDITYDNVLVLNPTRAFRVNRTNNGRATFNVRGDPFKIGISIDRMYDVSRFDVHFWSFWKDDPILWAYKRANLLGLQLYRVDNAMMGRIFVINALAAIKVSQSAYGTVAKLSVDQLDADLSVNALLFDTSVNGSTASVDILKFQSSTPSIAGSRMIYVQGSGVQLVVGYANGVQMGREGLRVEGANNVVKIKEFRCQIYDTDVANVPAVYCASGNKVFIGGFPDIGAPGGTGGKYGGAGYISVDDWRAWTATPTPVSGAFTTVGAMTGQYKLVNNTVKAEFDFGITTNGTAAGAILLTYPYGSPSANFIGIGKEKNLNGKAVLVDAGQGTGNMQIRFFDNTYPGADGCRLVGSAEYSISI</sequence>
<dbReference type="GeneID" id="2658328"/>